<dbReference type="PROSITE" id="PS50110">
    <property type="entry name" value="RESPONSE_REGULATORY"/>
    <property type="match status" value="1"/>
</dbReference>
<dbReference type="PRINTS" id="PR00038">
    <property type="entry name" value="HTHLUXR"/>
</dbReference>
<dbReference type="PROSITE" id="PS50043">
    <property type="entry name" value="HTH_LUXR_2"/>
    <property type="match status" value="1"/>
</dbReference>
<dbReference type="SMART" id="SM00448">
    <property type="entry name" value="REC"/>
    <property type="match status" value="1"/>
</dbReference>
<dbReference type="InterPro" id="IPR000792">
    <property type="entry name" value="Tscrpt_reg_LuxR_C"/>
</dbReference>
<keyword evidence="4" id="KW-0804">Transcription</keyword>
<dbReference type="EMBL" id="BONH01000009">
    <property type="protein sequence ID" value="GIF97756.1"/>
    <property type="molecule type" value="Genomic_DNA"/>
</dbReference>
<dbReference type="SUPFAM" id="SSF52172">
    <property type="entry name" value="CheY-like"/>
    <property type="match status" value="1"/>
</dbReference>
<dbReference type="InterPro" id="IPR001789">
    <property type="entry name" value="Sig_transdc_resp-reg_receiver"/>
</dbReference>
<feature type="domain" description="HTH luxR-type" evidence="6">
    <location>
        <begin position="148"/>
        <end position="213"/>
    </location>
</feature>
<dbReference type="PROSITE" id="PS00622">
    <property type="entry name" value="HTH_LUXR_1"/>
    <property type="match status" value="1"/>
</dbReference>
<evidence type="ECO:0000313" key="9">
    <source>
        <dbReference type="Proteomes" id="UP000659904"/>
    </source>
</evidence>
<evidence type="ECO:0000256" key="5">
    <source>
        <dbReference type="PROSITE-ProRule" id="PRU00169"/>
    </source>
</evidence>
<name>A0A8J3KCZ6_9ACTN</name>
<dbReference type="SMART" id="SM00421">
    <property type="entry name" value="HTH_LUXR"/>
    <property type="match status" value="1"/>
</dbReference>
<dbReference type="GO" id="GO:0006355">
    <property type="term" value="P:regulation of DNA-templated transcription"/>
    <property type="evidence" value="ECO:0007669"/>
    <property type="project" value="InterPro"/>
</dbReference>
<dbReference type="Gene3D" id="3.40.50.2300">
    <property type="match status" value="1"/>
</dbReference>
<keyword evidence="2" id="KW-0805">Transcription regulation</keyword>
<evidence type="ECO:0000259" key="7">
    <source>
        <dbReference type="PROSITE" id="PS50110"/>
    </source>
</evidence>
<dbReference type="SUPFAM" id="SSF46894">
    <property type="entry name" value="C-terminal effector domain of the bipartite response regulators"/>
    <property type="match status" value="1"/>
</dbReference>
<sequence>MIRVLIVDDEALVRSGLRMILEAAGDIAVVAEARDGAEAVEAARRHRPEVVLMDVRMPGTDGLTGAAAVARLPDPPRVIMLTTFDQDEYVHGALRAGAVGFLLKDTPPRDLAEAVRTVAAGNAMLAPTVTRRLISSFAERGPSVADQARARLTVLTDRERDVVRAVARGLSNADIARGLDMAEATVKAHVSRALAKLGLTNRVQAAILVHDARLDDSPGAPAA</sequence>
<evidence type="ECO:0000256" key="4">
    <source>
        <dbReference type="ARBA" id="ARBA00023163"/>
    </source>
</evidence>
<evidence type="ECO:0000313" key="8">
    <source>
        <dbReference type="EMBL" id="GIF97756.1"/>
    </source>
</evidence>
<dbReference type="InterPro" id="IPR016032">
    <property type="entry name" value="Sig_transdc_resp-reg_C-effctor"/>
</dbReference>
<dbReference type="RefSeq" id="WP_120315267.1">
    <property type="nucleotide sequence ID" value="NZ_BONH01000009.1"/>
</dbReference>
<dbReference type="InterPro" id="IPR039420">
    <property type="entry name" value="WalR-like"/>
</dbReference>
<keyword evidence="9" id="KW-1185">Reference proteome</keyword>
<dbReference type="Proteomes" id="UP000659904">
    <property type="component" value="Unassembled WGS sequence"/>
</dbReference>
<evidence type="ECO:0000256" key="1">
    <source>
        <dbReference type="ARBA" id="ARBA00022553"/>
    </source>
</evidence>
<dbReference type="InterPro" id="IPR011006">
    <property type="entry name" value="CheY-like_superfamily"/>
</dbReference>
<dbReference type="AlphaFoldDB" id="A0A8J3KCZ6"/>
<dbReference type="GO" id="GO:0000160">
    <property type="term" value="P:phosphorelay signal transduction system"/>
    <property type="evidence" value="ECO:0007669"/>
    <property type="project" value="InterPro"/>
</dbReference>
<keyword evidence="3 8" id="KW-0238">DNA-binding</keyword>
<feature type="modified residue" description="4-aspartylphosphate" evidence="5">
    <location>
        <position position="54"/>
    </location>
</feature>
<evidence type="ECO:0000256" key="2">
    <source>
        <dbReference type="ARBA" id="ARBA00023015"/>
    </source>
</evidence>
<dbReference type="PANTHER" id="PTHR43214">
    <property type="entry name" value="TWO-COMPONENT RESPONSE REGULATOR"/>
    <property type="match status" value="1"/>
</dbReference>
<dbReference type="GO" id="GO:0003677">
    <property type="term" value="F:DNA binding"/>
    <property type="evidence" value="ECO:0007669"/>
    <property type="project" value="UniProtKB-KW"/>
</dbReference>
<dbReference type="Pfam" id="PF00072">
    <property type="entry name" value="Response_reg"/>
    <property type="match status" value="1"/>
</dbReference>
<dbReference type="CDD" id="cd17535">
    <property type="entry name" value="REC_NarL-like"/>
    <property type="match status" value="1"/>
</dbReference>
<organism evidence="8 9">
    <name type="scientific">Catellatospora citrea</name>
    <dbReference type="NCBI Taxonomy" id="53366"/>
    <lineage>
        <taxon>Bacteria</taxon>
        <taxon>Bacillati</taxon>
        <taxon>Actinomycetota</taxon>
        <taxon>Actinomycetes</taxon>
        <taxon>Micromonosporales</taxon>
        <taxon>Micromonosporaceae</taxon>
        <taxon>Catellatospora</taxon>
    </lineage>
</organism>
<proteinExistence type="predicted"/>
<protein>
    <submittedName>
        <fullName evidence="8">DNA-binding response regulator</fullName>
    </submittedName>
</protein>
<gene>
    <name evidence="8" type="ORF">Cci01nite_28500</name>
</gene>
<dbReference type="InterPro" id="IPR058245">
    <property type="entry name" value="NreC/VraR/RcsB-like_REC"/>
</dbReference>
<comment type="caution">
    <text evidence="8">The sequence shown here is derived from an EMBL/GenBank/DDBJ whole genome shotgun (WGS) entry which is preliminary data.</text>
</comment>
<accession>A0A8J3KCZ6</accession>
<feature type="domain" description="Response regulatory" evidence="7">
    <location>
        <begin position="3"/>
        <end position="119"/>
    </location>
</feature>
<evidence type="ECO:0000256" key="3">
    <source>
        <dbReference type="ARBA" id="ARBA00023125"/>
    </source>
</evidence>
<keyword evidence="1 5" id="KW-0597">Phosphoprotein</keyword>
<dbReference type="Pfam" id="PF00196">
    <property type="entry name" value="GerE"/>
    <property type="match status" value="1"/>
</dbReference>
<dbReference type="CDD" id="cd06170">
    <property type="entry name" value="LuxR_C_like"/>
    <property type="match status" value="1"/>
</dbReference>
<evidence type="ECO:0000259" key="6">
    <source>
        <dbReference type="PROSITE" id="PS50043"/>
    </source>
</evidence>
<dbReference type="PANTHER" id="PTHR43214:SF24">
    <property type="entry name" value="TRANSCRIPTIONAL REGULATORY PROTEIN NARL-RELATED"/>
    <property type="match status" value="1"/>
</dbReference>
<reference evidence="8 9" key="1">
    <citation type="submission" date="2021-01" db="EMBL/GenBank/DDBJ databases">
        <title>Whole genome shotgun sequence of Catellatospora citrea NBRC 14495.</title>
        <authorList>
            <person name="Komaki H."/>
            <person name="Tamura T."/>
        </authorList>
    </citation>
    <scope>NUCLEOTIDE SEQUENCE [LARGE SCALE GENOMIC DNA]</scope>
    <source>
        <strain evidence="8 9">NBRC 14495</strain>
    </source>
</reference>